<organism evidence="2 3">
    <name type="scientific">Streptomyces niveus</name>
    <name type="common">Streptomyces spheroides</name>
    <dbReference type="NCBI Taxonomy" id="193462"/>
    <lineage>
        <taxon>Bacteria</taxon>
        <taxon>Bacillati</taxon>
        <taxon>Actinomycetota</taxon>
        <taxon>Actinomycetes</taxon>
        <taxon>Kitasatosporales</taxon>
        <taxon>Streptomycetaceae</taxon>
        <taxon>Streptomyces</taxon>
    </lineage>
</organism>
<feature type="region of interest" description="Disordered" evidence="1">
    <location>
        <begin position="1"/>
        <end position="20"/>
    </location>
</feature>
<dbReference type="OrthoDB" id="3368027at2"/>
<dbReference type="Gene3D" id="3.40.47.10">
    <property type="match status" value="1"/>
</dbReference>
<keyword evidence="3" id="KW-1185">Reference proteome</keyword>
<dbReference type="EMBL" id="CP018047">
    <property type="protein sequence ID" value="AQU65082.1"/>
    <property type="molecule type" value="Genomic_DNA"/>
</dbReference>
<evidence type="ECO:0000313" key="3">
    <source>
        <dbReference type="Proteomes" id="UP000189677"/>
    </source>
</evidence>
<dbReference type="GO" id="GO:0016747">
    <property type="term" value="F:acyltransferase activity, transferring groups other than amino-acyl groups"/>
    <property type="evidence" value="ECO:0007669"/>
    <property type="project" value="UniProtKB-ARBA"/>
</dbReference>
<dbReference type="KEGG" id="snw:BBN63_01190"/>
<dbReference type="SUPFAM" id="SSF53901">
    <property type="entry name" value="Thiolase-like"/>
    <property type="match status" value="1"/>
</dbReference>
<dbReference type="AlphaFoldDB" id="A0A1U9QLE4"/>
<gene>
    <name evidence="2" type="ORF">BBN63_01190</name>
</gene>
<dbReference type="Proteomes" id="UP000189677">
    <property type="component" value="Chromosome"/>
</dbReference>
<evidence type="ECO:0000313" key="2">
    <source>
        <dbReference type="EMBL" id="AQU65082.1"/>
    </source>
</evidence>
<accession>A0A1U9QLE4</accession>
<dbReference type="RefSeq" id="WP_078073564.1">
    <property type="nucleotide sequence ID" value="NZ_CP018047.1"/>
</dbReference>
<name>A0A1U9QLE4_STRNV</name>
<dbReference type="InterPro" id="IPR016039">
    <property type="entry name" value="Thiolase-like"/>
</dbReference>
<reference evidence="2 3" key="1">
    <citation type="submission" date="2016-11" db="EMBL/GenBank/DDBJ databases">
        <title>Complete genome sequence of Streptomyces niveus SCSIO 3406.</title>
        <authorList>
            <person name="Zhu Q."/>
            <person name="Cheng W."/>
            <person name="Song Y."/>
            <person name="Li Q."/>
            <person name="Ju J."/>
        </authorList>
    </citation>
    <scope>NUCLEOTIDE SEQUENCE [LARGE SCALE GENOMIC DNA]</scope>
    <source>
        <strain evidence="2 3">SCSIO 3406</strain>
    </source>
</reference>
<evidence type="ECO:0000256" key="1">
    <source>
        <dbReference type="SAM" id="MobiDB-lite"/>
    </source>
</evidence>
<sequence>MPLTPHPGTRRSPAARERAAGPSIERVIPFAFTAADSGGNDTRAFRDHVESVYGTLPDFSWLEDGTAVSYHDMARVIARELAAELADIDLVITVDGSPDCRHQSFPSCLLSDLMPGDPMLLGISEQGVAGPFTALRVAYDRLADGSSRRALVLVMEQSTLPPDDRAVRPARDVAVALLLGPDGAIPLERPVVTVDGRGTAGAPEPAEDGPGGGYFPRADGVVAGANLTGPLRDTVLARAEPGHPCAGVWLALAGLLERADGRPGGRVLIADRDPVLPYHCGLLLTLPAGRAPARVAPRRKELVP</sequence>
<protein>
    <submittedName>
        <fullName evidence="2">Uncharacterized protein</fullName>
    </submittedName>
</protein>
<proteinExistence type="predicted"/>